<organism evidence="2 3">
    <name type="scientific">Candidatus Merdiplasma excrementigallinarum</name>
    <dbReference type="NCBI Taxonomy" id="2840864"/>
    <lineage>
        <taxon>Bacteria</taxon>
        <taxon>Bacillati</taxon>
        <taxon>Bacillota</taxon>
        <taxon>Clostridia</taxon>
        <taxon>Lachnospirales</taxon>
        <taxon>Lachnospiraceae</taxon>
        <taxon>Lachnospiraceae incertae sedis</taxon>
        <taxon>Candidatus Merdiplasma</taxon>
    </lineage>
</organism>
<dbReference type="EMBL" id="DVOS01000039">
    <property type="protein sequence ID" value="HIV23155.1"/>
    <property type="molecule type" value="Genomic_DNA"/>
</dbReference>
<feature type="domain" description="Polysaccharide pyruvyl transferase" evidence="1">
    <location>
        <begin position="71"/>
        <end position="288"/>
    </location>
</feature>
<evidence type="ECO:0000313" key="3">
    <source>
        <dbReference type="Proteomes" id="UP000886889"/>
    </source>
</evidence>
<dbReference type="InterPro" id="IPR007345">
    <property type="entry name" value="Polysacch_pyruvyl_Trfase"/>
</dbReference>
<comment type="caution">
    <text evidence="2">The sequence shown here is derived from an EMBL/GenBank/DDBJ whole genome shotgun (WGS) entry which is preliminary data.</text>
</comment>
<dbReference type="Pfam" id="PF04230">
    <property type="entry name" value="PS_pyruv_trans"/>
    <property type="match status" value="1"/>
</dbReference>
<evidence type="ECO:0000259" key="1">
    <source>
        <dbReference type="Pfam" id="PF04230"/>
    </source>
</evidence>
<dbReference type="GO" id="GO:0016740">
    <property type="term" value="F:transferase activity"/>
    <property type="evidence" value="ECO:0007669"/>
    <property type="project" value="UniProtKB-KW"/>
</dbReference>
<gene>
    <name evidence="2" type="ORF">IAC80_04360</name>
</gene>
<accession>A0A9D1T8A0</accession>
<name>A0A9D1T8A0_9FIRM</name>
<keyword evidence="2" id="KW-0808">Transferase</keyword>
<dbReference type="Proteomes" id="UP000886889">
    <property type="component" value="Unassembled WGS sequence"/>
</dbReference>
<reference evidence="2" key="1">
    <citation type="submission" date="2020-10" db="EMBL/GenBank/DDBJ databases">
        <authorList>
            <person name="Gilroy R."/>
        </authorList>
    </citation>
    <scope>NUCLEOTIDE SEQUENCE</scope>
    <source>
        <strain evidence="2">ChiBcec6-7307</strain>
    </source>
</reference>
<sequence length="453" mass="52884">MRKDGIGTNAGNMVFANSVMRALMTDHTEIHTINTAKDLTPENLERINCEYDCVVLPFANAFRISFQHRLKKITEFVRQLKIPCVVVGVGISTPLRNSPDKVNVFDETVTEFVKAILEKSVMIGTRGQVTSDYLTRLGFKEGRDHCVIGCPSMFWYGDKLPEMNPKELDKNSAVSVNWKMDLPEEIHRFIYRNVGYFENFHYVPQVTDEIRLMYYGVPLPDGKYKRIPEGYPSRADHPWYLAGKARSFLNMSSWFEYMKGKDFSFGSRIHGNITAVLSGTPCFIVVSDYRIAELAQYHHIPHIDYRDLKEDDNIFDFYEKADYSKVYEGHKERFENYRDFLEKNGLEHIFGTPLEDNPPYDQKIKELSLPSALKPFFAADHQEQADRLAQLHQGYLDLRQDLDQKSRELRQERADLQKKYDSVKHYEAFLKYHNVNRGLRWLSRHMGEKKTID</sequence>
<evidence type="ECO:0000313" key="2">
    <source>
        <dbReference type="EMBL" id="HIV23155.1"/>
    </source>
</evidence>
<proteinExistence type="predicted"/>
<dbReference type="AlphaFoldDB" id="A0A9D1T8A0"/>
<protein>
    <submittedName>
        <fullName evidence="2">Polysaccharide pyruvyl transferase family protein</fullName>
    </submittedName>
</protein>
<reference evidence="2" key="2">
    <citation type="journal article" date="2021" name="PeerJ">
        <title>Extensive microbial diversity within the chicken gut microbiome revealed by metagenomics and culture.</title>
        <authorList>
            <person name="Gilroy R."/>
            <person name="Ravi A."/>
            <person name="Getino M."/>
            <person name="Pursley I."/>
            <person name="Horton D.L."/>
            <person name="Alikhan N.F."/>
            <person name="Baker D."/>
            <person name="Gharbi K."/>
            <person name="Hall N."/>
            <person name="Watson M."/>
            <person name="Adriaenssens E.M."/>
            <person name="Foster-Nyarko E."/>
            <person name="Jarju S."/>
            <person name="Secka A."/>
            <person name="Antonio M."/>
            <person name="Oren A."/>
            <person name="Chaudhuri R.R."/>
            <person name="La Ragione R."/>
            <person name="Hildebrand F."/>
            <person name="Pallen M.J."/>
        </authorList>
    </citation>
    <scope>NUCLEOTIDE SEQUENCE</scope>
    <source>
        <strain evidence="2">ChiBcec6-7307</strain>
    </source>
</reference>